<accession>D0I4M9</accession>
<protein>
    <submittedName>
        <fullName evidence="1">Uncharacterized protein</fullName>
    </submittedName>
</protein>
<reference evidence="1 2" key="1">
    <citation type="submission" date="2009-10" db="EMBL/GenBank/DDBJ databases">
        <authorList>
            <consortium name="Los Alamos National Laboratory (LANL)"/>
            <consortium name="National Microbial Pathogen Data Resource (NMPDR)"/>
            <person name="Saunders E.H."/>
            <person name="Munk A.C."/>
            <person name="Tapia R."/>
            <person name="Green L."/>
            <person name="Rogers Y."/>
            <person name="Detter J.C."/>
            <person name="Bruce D."/>
            <person name="Brettin T.S."/>
            <person name="Colwell R.R."/>
            <person name="Huq A."/>
            <person name="Grim C.J."/>
            <person name="Hasan N.A."/>
            <person name="Bartels D."/>
            <person name="Vonstein V."/>
        </authorList>
    </citation>
    <scope>NUCLEOTIDE SEQUENCE [LARGE SCALE GENOMIC DNA]</scope>
    <source>
        <strain evidence="1 2">CIP 101886</strain>
    </source>
</reference>
<evidence type="ECO:0000313" key="1">
    <source>
        <dbReference type="EMBL" id="EEY73446.1"/>
    </source>
</evidence>
<comment type="caution">
    <text evidence="1">The sequence shown here is derived from an EMBL/GenBank/DDBJ whole genome shotgun (WGS) entry which is preliminary data.</text>
</comment>
<dbReference type="AlphaFoldDB" id="D0I4M9"/>
<dbReference type="InterPro" id="IPR009883">
    <property type="entry name" value="YgfX"/>
</dbReference>
<organism evidence="1 2">
    <name type="scientific">Grimontia hollisae CIP 101886</name>
    <dbReference type="NCBI Taxonomy" id="675812"/>
    <lineage>
        <taxon>Bacteria</taxon>
        <taxon>Pseudomonadati</taxon>
        <taxon>Pseudomonadota</taxon>
        <taxon>Gammaproteobacteria</taxon>
        <taxon>Vibrionales</taxon>
        <taxon>Vibrionaceae</taxon>
        <taxon>Grimontia</taxon>
    </lineage>
</organism>
<dbReference type="Proteomes" id="UP000003604">
    <property type="component" value="Unassembled WGS sequence"/>
</dbReference>
<name>D0I4M9_GRIHO</name>
<proteinExistence type="predicted"/>
<evidence type="ECO:0000313" key="2">
    <source>
        <dbReference type="Proteomes" id="UP000003604"/>
    </source>
</evidence>
<gene>
    <name evidence="1" type="ORF">VHA_000694</name>
</gene>
<sequence>MLAAGLLFAASALPLEVKSLLLCFLLREVRGWQTLAAQNRGELSLHIDGTCRYQGQEYNVVKRVFFSRYLIVLDIARNGENRRLVLSFDAFPPYAFRHLCRVYLALKV</sequence>
<dbReference type="Pfam" id="PF07254">
    <property type="entry name" value="Cpta_toxin"/>
    <property type="match status" value="1"/>
</dbReference>
<dbReference type="eggNOG" id="ENOG5032PJ0">
    <property type="taxonomic scope" value="Bacteria"/>
</dbReference>
<keyword evidence="2" id="KW-1185">Reference proteome</keyword>
<dbReference type="EMBL" id="ADAQ01000009">
    <property type="protein sequence ID" value="EEY73446.1"/>
    <property type="molecule type" value="Genomic_DNA"/>
</dbReference>